<name>A0A4Q4N102_ALTAL</name>
<dbReference type="Proteomes" id="UP000291422">
    <property type="component" value="Unassembled WGS sequence"/>
</dbReference>
<organism evidence="2 3">
    <name type="scientific">Alternaria alternata</name>
    <name type="common">Alternaria rot fungus</name>
    <name type="synonym">Torula alternata</name>
    <dbReference type="NCBI Taxonomy" id="5599"/>
    <lineage>
        <taxon>Eukaryota</taxon>
        <taxon>Fungi</taxon>
        <taxon>Dikarya</taxon>
        <taxon>Ascomycota</taxon>
        <taxon>Pezizomycotina</taxon>
        <taxon>Dothideomycetes</taxon>
        <taxon>Pleosporomycetidae</taxon>
        <taxon>Pleosporales</taxon>
        <taxon>Pleosporineae</taxon>
        <taxon>Pleosporaceae</taxon>
        <taxon>Alternaria</taxon>
        <taxon>Alternaria sect. Alternaria</taxon>
        <taxon>Alternaria alternata complex</taxon>
    </lineage>
</organism>
<dbReference type="AlphaFoldDB" id="A0A4Q4N102"/>
<gene>
    <name evidence="2" type="ORF">AA0117_g12282</name>
</gene>
<evidence type="ECO:0000313" key="2">
    <source>
        <dbReference type="EMBL" id="RYN64997.1"/>
    </source>
</evidence>
<reference evidence="3" key="1">
    <citation type="journal article" date="2019" name="bioRxiv">
        <title>Genomics, evolutionary history and diagnostics of the Alternaria alternata species group including apple and Asian pear pathotypes.</title>
        <authorList>
            <person name="Armitage A.D."/>
            <person name="Cockerton H.M."/>
            <person name="Sreenivasaprasad S."/>
            <person name="Woodhall J.W."/>
            <person name="Lane C.R."/>
            <person name="Harrison R.J."/>
            <person name="Clarkson J.P."/>
        </authorList>
    </citation>
    <scope>NUCLEOTIDE SEQUENCE [LARGE SCALE GENOMIC DNA]</scope>
    <source>
        <strain evidence="3">FERA 1177</strain>
    </source>
</reference>
<dbReference type="EMBL" id="PDXD01000068">
    <property type="protein sequence ID" value="RYN64997.1"/>
    <property type="molecule type" value="Genomic_DNA"/>
</dbReference>
<accession>A0A4Q4N102</accession>
<proteinExistence type="predicted"/>
<sequence>MSLNTPVSNQCELPNTQSDAEPSSRPPFGHSFTVFDEDASQLSELDSEQVSVPTEYQQTSADSYIAVAEPGHLSDTPSDYT</sequence>
<evidence type="ECO:0000313" key="3">
    <source>
        <dbReference type="Proteomes" id="UP000291422"/>
    </source>
</evidence>
<evidence type="ECO:0000256" key="1">
    <source>
        <dbReference type="SAM" id="MobiDB-lite"/>
    </source>
</evidence>
<feature type="compositionally biased region" description="Polar residues" evidence="1">
    <location>
        <begin position="1"/>
        <end position="21"/>
    </location>
</feature>
<protein>
    <submittedName>
        <fullName evidence="2">Uncharacterized protein</fullName>
    </submittedName>
</protein>
<feature type="region of interest" description="Disordered" evidence="1">
    <location>
        <begin position="62"/>
        <end position="81"/>
    </location>
</feature>
<comment type="caution">
    <text evidence="2">The sequence shown here is derived from an EMBL/GenBank/DDBJ whole genome shotgun (WGS) entry which is preliminary data.</text>
</comment>
<feature type="region of interest" description="Disordered" evidence="1">
    <location>
        <begin position="1"/>
        <end position="33"/>
    </location>
</feature>